<dbReference type="InParanoid" id="A0A177CBF5"/>
<dbReference type="Proteomes" id="UP000077069">
    <property type="component" value="Unassembled WGS sequence"/>
</dbReference>
<comment type="similarity">
    <text evidence="1">Belongs to the isochorismatase family.</text>
</comment>
<sequence length="119" mass="13079">MRDTWNEEIYGPLAALVEQGTDTKAYKNRLSGFTADTETDNALKLRGIQTLIFAGCNTDQCVAATLMDAAWLNYDCILLSDSTAMTSPKFAQEAVEYNMEGLSFKMTCEGLVNGTLETE</sequence>
<dbReference type="GeneID" id="28768521"/>
<name>A0A177CBF5_9PLEO</name>
<evidence type="ECO:0000256" key="1">
    <source>
        <dbReference type="ARBA" id="ARBA00006336"/>
    </source>
</evidence>
<evidence type="ECO:0000313" key="4">
    <source>
        <dbReference type="EMBL" id="OAG04098.1"/>
    </source>
</evidence>
<dbReference type="PANTHER" id="PTHR43540">
    <property type="entry name" value="PEROXYUREIDOACRYLATE/UREIDOACRYLATE AMIDOHYDROLASE-RELATED"/>
    <property type="match status" value="1"/>
</dbReference>
<dbReference type="EMBL" id="KV441554">
    <property type="protein sequence ID" value="OAG04098.1"/>
    <property type="molecule type" value="Genomic_DNA"/>
</dbReference>
<proteinExistence type="inferred from homology"/>
<reference evidence="4 5" key="1">
    <citation type="submission" date="2016-05" db="EMBL/GenBank/DDBJ databases">
        <title>Comparative analysis of secretome profiles of manganese(II)-oxidizing ascomycete fungi.</title>
        <authorList>
            <consortium name="DOE Joint Genome Institute"/>
            <person name="Zeiner C.A."/>
            <person name="Purvine S.O."/>
            <person name="Zink E.M."/>
            <person name="Wu S."/>
            <person name="Pasa-Tolic L."/>
            <person name="Chaput D.L."/>
            <person name="Haridas S."/>
            <person name="Grigoriev I.V."/>
            <person name="Santelli C.M."/>
            <person name="Hansel C.M."/>
        </authorList>
    </citation>
    <scope>NUCLEOTIDE SEQUENCE [LARGE SCALE GENOMIC DNA]</scope>
    <source>
        <strain evidence="4 5">AP3s5-JAC2a</strain>
    </source>
</reference>
<gene>
    <name evidence="4" type="ORF">CC84DRAFT_1261100</name>
</gene>
<dbReference type="AlphaFoldDB" id="A0A177CBF5"/>
<dbReference type="Gene3D" id="3.40.50.850">
    <property type="entry name" value="Isochorismatase-like"/>
    <property type="match status" value="1"/>
</dbReference>
<feature type="domain" description="Isochorismatase-like" evidence="3">
    <location>
        <begin position="2"/>
        <end position="96"/>
    </location>
</feature>
<accession>A0A177CBF5</accession>
<evidence type="ECO:0000256" key="2">
    <source>
        <dbReference type="ARBA" id="ARBA00022801"/>
    </source>
</evidence>
<dbReference type="GO" id="GO:0016787">
    <property type="term" value="F:hydrolase activity"/>
    <property type="evidence" value="ECO:0007669"/>
    <property type="project" value="UniProtKB-KW"/>
</dbReference>
<evidence type="ECO:0000313" key="5">
    <source>
        <dbReference type="Proteomes" id="UP000077069"/>
    </source>
</evidence>
<dbReference type="SUPFAM" id="SSF52499">
    <property type="entry name" value="Isochorismatase-like hydrolases"/>
    <property type="match status" value="1"/>
</dbReference>
<evidence type="ECO:0000259" key="3">
    <source>
        <dbReference type="Pfam" id="PF00857"/>
    </source>
</evidence>
<protein>
    <submittedName>
        <fullName evidence="4">Isochorismatase hydrolase</fullName>
    </submittedName>
</protein>
<dbReference type="InterPro" id="IPR036380">
    <property type="entry name" value="Isochorismatase-like_sf"/>
</dbReference>
<dbReference type="RefSeq" id="XP_018034463.1">
    <property type="nucleotide sequence ID" value="XM_018185035.1"/>
</dbReference>
<organism evidence="4 5">
    <name type="scientific">Paraphaeosphaeria sporulosa</name>
    <dbReference type="NCBI Taxonomy" id="1460663"/>
    <lineage>
        <taxon>Eukaryota</taxon>
        <taxon>Fungi</taxon>
        <taxon>Dikarya</taxon>
        <taxon>Ascomycota</taxon>
        <taxon>Pezizomycotina</taxon>
        <taxon>Dothideomycetes</taxon>
        <taxon>Pleosporomycetidae</taxon>
        <taxon>Pleosporales</taxon>
        <taxon>Massarineae</taxon>
        <taxon>Didymosphaeriaceae</taxon>
        <taxon>Paraphaeosphaeria</taxon>
    </lineage>
</organism>
<dbReference type="OrthoDB" id="167809at2759"/>
<keyword evidence="2 4" id="KW-0378">Hydrolase</keyword>
<dbReference type="InterPro" id="IPR050272">
    <property type="entry name" value="Isochorismatase-like_hydrls"/>
</dbReference>
<dbReference type="STRING" id="1460663.A0A177CBF5"/>
<dbReference type="Pfam" id="PF00857">
    <property type="entry name" value="Isochorismatase"/>
    <property type="match status" value="1"/>
</dbReference>
<dbReference type="PANTHER" id="PTHR43540:SF9">
    <property type="entry name" value="FAMILY HYDROLASE, PUTATIVE (AFU_ORTHOLOGUE AFUA_2G08700)-RELATED"/>
    <property type="match status" value="1"/>
</dbReference>
<dbReference type="InterPro" id="IPR000868">
    <property type="entry name" value="Isochorismatase-like_dom"/>
</dbReference>
<keyword evidence="5" id="KW-1185">Reference proteome</keyword>